<dbReference type="InterPro" id="IPR003477">
    <property type="entry name" value="PemK-like"/>
</dbReference>
<dbReference type="PANTHER" id="PTHR33988">
    <property type="entry name" value="ENDORIBONUCLEASE MAZF-RELATED"/>
    <property type="match status" value="1"/>
</dbReference>
<dbReference type="InterPro" id="IPR011067">
    <property type="entry name" value="Plasmid_toxin/cell-grow_inhib"/>
</dbReference>
<proteinExistence type="predicted"/>
<dbReference type="EMBL" id="CP072750">
    <property type="protein sequence ID" value="QTX13042.1"/>
    <property type="molecule type" value="Genomic_DNA"/>
</dbReference>
<evidence type="ECO:0000313" key="2">
    <source>
        <dbReference type="EMBL" id="QTX13042.1"/>
    </source>
</evidence>
<dbReference type="Pfam" id="PF02452">
    <property type="entry name" value="PemK_toxin"/>
    <property type="match status" value="1"/>
</dbReference>
<evidence type="ECO:0000313" key="3">
    <source>
        <dbReference type="Proteomes" id="UP000664466"/>
    </source>
</evidence>
<accession>A0A8B0SVP3</accession>
<dbReference type="GO" id="GO:0016075">
    <property type="term" value="P:rRNA catabolic process"/>
    <property type="evidence" value="ECO:0007669"/>
    <property type="project" value="TreeGrafter"/>
</dbReference>
<dbReference type="AlphaFoldDB" id="A0A8B0SVP3"/>
<gene>
    <name evidence="1" type="ORF">J1836_00350</name>
    <name evidence="2" type="ORF">J1836_020265</name>
</gene>
<dbReference type="GO" id="GO:0006402">
    <property type="term" value="P:mRNA catabolic process"/>
    <property type="evidence" value="ECO:0007669"/>
    <property type="project" value="TreeGrafter"/>
</dbReference>
<dbReference type="Gene3D" id="2.30.30.110">
    <property type="match status" value="1"/>
</dbReference>
<keyword evidence="2" id="KW-0614">Plasmid</keyword>
<keyword evidence="3" id="KW-1185">Reference proteome</keyword>
<reference evidence="2" key="2">
    <citation type="submission" date="2021-04" db="EMBL/GenBank/DDBJ databases">
        <title>Complete Genome and methylome analysis of Thiothrix fructosivorans ATCC 49748.</title>
        <authorList>
            <person name="Fomenkov A."/>
            <person name="Sun L."/>
            <person name="Vincze T."/>
            <person name="Grabovich M.Y."/>
            <person name="Roberts R.J."/>
        </authorList>
    </citation>
    <scope>NUCLEOTIDE SEQUENCE</scope>
    <source>
        <strain evidence="2">ATCC 49748</strain>
        <plasmid evidence="2">pTfr153</plasmid>
    </source>
</reference>
<dbReference type="PANTHER" id="PTHR33988:SF2">
    <property type="entry name" value="ENDORIBONUCLEASE MAZF"/>
    <property type="match status" value="1"/>
</dbReference>
<dbReference type="RefSeq" id="WP_207249180.1">
    <property type="nucleotide sequence ID" value="NZ_CP072750.1"/>
</dbReference>
<dbReference type="EMBL" id="JAFMPM010000004">
    <property type="protein sequence ID" value="MBO0611389.1"/>
    <property type="molecule type" value="Genomic_DNA"/>
</dbReference>
<organism evidence="2">
    <name type="scientific">Thiothrix fructosivorans</name>
    <dbReference type="NCBI Taxonomy" id="111770"/>
    <lineage>
        <taxon>Bacteria</taxon>
        <taxon>Pseudomonadati</taxon>
        <taxon>Pseudomonadota</taxon>
        <taxon>Gammaproteobacteria</taxon>
        <taxon>Thiotrichales</taxon>
        <taxon>Thiotrichaceae</taxon>
        <taxon>Thiothrix</taxon>
    </lineage>
</organism>
<dbReference type="GO" id="GO:0004521">
    <property type="term" value="F:RNA endonuclease activity"/>
    <property type="evidence" value="ECO:0007669"/>
    <property type="project" value="TreeGrafter"/>
</dbReference>
<dbReference type="GO" id="GO:0003677">
    <property type="term" value="F:DNA binding"/>
    <property type="evidence" value="ECO:0007669"/>
    <property type="project" value="InterPro"/>
</dbReference>
<sequence>MKRGEIRWYTFKEPDKRCPVMILLRSDIIPYMGEVTIAPITTTIRDIPSEVALTGQDGMPRECAINFDYIQTVQKGKLGALITTLSMHKLAEVDQAVSFALSLNGFDGF</sequence>
<dbReference type="SUPFAM" id="SSF50118">
    <property type="entry name" value="Cell growth inhibitor/plasmid maintenance toxic component"/>
    <property type="match status" value="1"/>
</dbReference>
<evidence type="ECO:0000313" key="1">
    <source>
        <dbReference type="EMBL" id="MBO0611389.1"/>
    </source>
</evidence>
<name>A0A8B0SVP3_9GAMM</name>
<reference evidence="1 3" key="1">
    <citation type="submission" date="2021-03" db="EMBL/GenBank/DDBJ databases">
        <title>Draft genome and methylome analysis of Thiotrix fructosivoruns ATCC 49748.</title>
        <authorList>
            <person name="Fomenkov A."/>
            <person name="Grabovich M.Y."/>
            <person name="Roberts R.J."/>
        </authorList>
    </citation>
    <scope>NUCLEOTIDE SEQUENCE [LARGE SCALE GENOMIC DNA]</scope>
    <source>
        <strain evidence="1 3">ATCC 49748</strain>
        <plasmid evidence="1">pTfr153</plasmid>
    </source>
</reference>
<dbReference type="Proteomes" id="UP000664466">
    <property type="component" value="Unassembled WGS sequence"/>
</dbReference>
<protein>
    <submittedName>
        <fullName evidence="2">Type II toxin-antitoxin system PemK/MazF family toxin</fullName>
    </submittedName>
</protein>
<geneLocation type="plasmid" evidence="2">
    <name>pTfr153</name>
</geneLocation>